<keyword evidence="7 17" id="KW-0808">Transferase</keyword>
<evidence type="ECO:0000256" key="14">
    <source>
        <dbReference type="ARBA" id="ARBA00023136"/>
    </source>
</evidence>
<dbReference type="Pfam" id="PF11808">
    <property type="entry name" value="PhoR"/>
    <property type="match status" value="1"/>
</dbReference>
<proteinExistence type="predicted"/>
<evidence type="ECO:0000256" key="1">
    <source>
        <dbReference type="ARBA" id="ARBA00000085"/>
    </source>
</evidence>
<dbReference type="InterPro" id="IPR021766">
    <property type="entry name" value="PhoR_N"/>
</dbReference>
<dbReference type="PANTHER" id="PTHR45453">
    <property type="entry name" value="PHOSPHATE REGULON SENSOR PROTEIN PHOR"/>
    <property type="match status" value="1"/>
</dbReference>
<evidence type="ECO:0000313" key="17">
    <source>
        <dbReference type="EMBL" id="VAW65312.1"/>
    </source>
</evidence>
<evidence type="ECO:0000256" key="12">
    <source>
        <dbReference type="ARBA" id="ARBA00022989"/>
    </source>
</evidence>
<dbReference type="InterPro" id="IPR005467">
    <property type="entry name" value="His_kinase_dom"/>
</dbReference>
<dbReference type="InterPro" id="IPR003594">
    <property type="entry name" value="HATPase_dom"/>
</dbReference>
<evidence type="ECO:0000256" key="5">
    <source>
        <dbReference type="ARBA" id="ARBA00022475"/>
    </source>
</evidence>
<evidence type="ECO:0000256" key="3">
    <source>
        <dbReference type="ARBA" id="ARBA00012438"/>
    </source>
</evidence>
<dbReference type="CDD" id="cd00082">
    <property type="entry name" value="HisKA"/>
    <property type="match status" value="1"/>
</dbReference>
<dbReference type="EMBL" id="UOFJ01000175">
    <property type="protein sequence ID" value="VAW65312.1"/>
    <property type="molecule type" value="Genomic_DNA"/>
</dbReference>
<dbReference type="GO" id="GO:0005886">
    <property type="term" value="C:plasma membrane"/>
    <property type="evidence" value="ECO:0007669"/>
    <property type="project" value="UniProtKB-SubCell"/>
</dbReference>
<evidence type="ECO:0000256" key="10">
    <source>
        <dbReference type="ARBA" id="ARBA00022777"/>
    </source>
</evidence>
<keyword evidence="5" id="KW-1003">Cell membrane</keyword>
<dbReference type="GO" id="GO:0004721">
    <property type="term" value="F:phosphoprotein phosphatase activity"/>
    <property type="evidence" value="ECO:0007669"/>
    <property type="project" value="InterPro"/>
</dbReference>
<keyword evidence="8 15" id="KW-0812">Transmembrane</keyword>
<evidence type="ECO:0000256" key="4">
    <source>
        <dbReference type="ARBA" id="ARBA00022448"/>
    </source>
</evidence>
<dbReference type="GO" id="GO:0005524">
    <property type="term" value="F:ATP binding"/>
    <property type="evidence" value="ECO:0007669"/>
    <property type="project" value="UniProtKB-KW"/>
</dbReference>
<reference evidence="17" key="1">
    <citation type="submission" date="2018-06" db="EMBL/GenBank/DDBJ databases">
        <authorList>
            <person name="Zhirakovskaya E."/>
        </authorList>
    </citation>
    <scope>NUCLEOTIDE SEQUENCE</scope>
</reference>
<dbReference type="Gene3D" id="1.10.287.130">
    <property type="match status" value="1"/>
</dbReference>
<dbReference type="AlphaFoldDB" id="A0A3B0XQ41"/>
<dbReference type="PRINTS" id="PR00344">
    <property type="entry name" value="BCTRLSENSOR"/>
</dbReference>
<dbReference type="PANTHER" id="PTHR45453:SF1">
    <property type="entry name" value="PHOSPHATE REGULON SENSOR PROTEIN PHOR"/>
    <property type="match status" value="1"/>
</dbReference>
<protein>
    <recommendedName>
        <fullName evidence="3">histidine kinase</fullName>
        <ecNumber evidence="3">2.7.13.3</ecNumber>
    </recommendedName>
</protein>
<keyword evidence="11" id="KW-0067">ATP-binding</keyword>
<sequence>MSVLNVFNITAGLRRELSFLAFALLLVLVFGSLTDSTLVLLCINLGVYVLWTLYNLNLLVCWLTRPSKNTPETWGIWGDVYYQLYHLYRRQRKARRKLAKMLKRFQQSTQALPYATIVFNKMGGIEWFNPVAGKLFSLQQGQDIGQRIDNLIRQPEFTRYISMREFESPLEFQKNQQRILLSITPYGGGKLLLSAQNITQRVKLDEMRRDFISNASHELRTPITVMSGYIEMLRDIDNASFNQPLDKIYAQILRMEKIISELIELAKLEASPLADKSPVLNLYKLLDEVYTEALGLDQGKHIIEFSIENDDKNMMIQGEYNELCMAFSNLMTNAIRYTPENSVITLFAYADGLGVSAGVKDQGIGISYEHIPRLTERFYRVDEGRSNEKGGTGLGLAIVKQILDRHGASFFIESTVGEGSEFRCYFPD</sequence>
<evidence type="ECO:0000256" key="13">
    <source>
        <dbReference type="ARBA" id="ARBA00023012"/>
    </source>
</evidence>
<feature type="transmembrane region" description="Helical" evidence="15">
    <location>
        <begin position="38"/>
        <end position="63"/>
    </location>
</feature>
<keyword evidence="12 15" id="KW-1133">Transmembrane helix</keyword>
<organism evidence="17">
    <name type="scientific">hydrothermal vent metagenome</name>
    <dbReference type="NCBI Taxonomy" id="652676"/>
    <lineage>
        <taxon>unclassified sequences</taxon>
        <taxon>metagenomes</taxon>
        <taxon>ecological metagenomes</taxon>
    </lineage>
</organism>
<dbReference type="SUPFAM" id="SSF47384">
    <property type="entry name" value="Homodimeric domain of signal transducing histidine kinase"/>
    <property type="match status" value="1"/>
</dbReference>
<dbReference type="Pfam" id="PF00512">
    <property type="entry name" value="HisKA"/>
    <property type="match status" value="1"/>
</dbReference>
<dbReference type="FunFam" id="1.10.287.130:FF:000001">
    <property type="entry name" value="Two-component sensor histidine kinase"/>
    <property type="match status" value="1"/>
</dbReference>
<evidence type="ECO:0000256" key="2">
    <source>
        <dbReference type="ARBA" id="ARBA00004236"/>
    </source>
</evidence>
<evidence type="ECO:0000256" key="6">
    <source>
        <dbReference type="ARBA" id="ARBA00022553"/>
    </source>
</evidence>
<dbReference type="SMART" id="SM00387">
    <property type="entry name" value="HATPase_c"/>
    <property type="match status" value="1"/>
</dbReference>
<feature type="domain" description="Histidine kinase" evidence="16">
    <location>
        <begin position="214"/>
        <end position="428"/>
    </location>
</feature>
<evidence type="ECO:0000256" key="11">
    <source>
        <dbReference type="ARBA" id="ARBA00022840"/>
    </source>
</evidence>
<keyword evidence="4" id="KW-0813">Transport</keyword>
<dbReference type="GO" id="GO:0016036">
    <property type="term" value="P:cellular response to phosphate starvation"/>
    <property type="evidence" value="ECO:0007669"/>
    <property type="project" value="TreeGrafter"/>
</dbReference>
<evidence type="ECO:0000256" key="9">
    <source>
        <dbReference type="ARBA" id="ARBA00022741"/>
    </source>
</evidence>
<dbReference type="Gene3D" id="3.30.565.10">
    <property type="entry name" value="Histidine kinase-like ATPase, C-terminal domain"/>
    <property type="match status" value="1"/>
</dbReference>
<keyword evidence="10" id="KW-0418">Kinase</keyword>
<dbReference type="InterPro" id="IPR035965">
    <property type="entry name" value="PAS-like_dom_sf"/>
</dbReference>
<dbReference type="InterPro" id="IPR014310">
    <property type="entry name" value="Sig_transdc_His_kinase_PhoR"/>
</dbReference>
<dbReference type="Pfam" id="PF02518">
    <property type="entry name" value="HATPase_c"/>
    <property type="match status" value="1"/>
</dbReference>
<dbReference type="SUPFAM" id="SSF55874">
    <property type="entry name" value="ATPase domain of HSP90 chaperone/DNA topoisomerase II/histidine kinase"/>
    <property type="match status" value="1"/>
</dbReference>
<keyword evidence="9" id="KW-0547">Nucleotide-binding</keyword>
<feature type="transmembrane region" description="Helical" evidence="15">
    <location>
        <begin position="12"/>
        <end position="32"/>
    </location>
</feature>
<name>A0A3B0XQ41_9ZZZZ</name>
<keyword evidence="6" id="KW-0597">Phosphoprotein</keyword>
<dbReference type="InterPro" id="IPR004358">
    <property type="entry name" value="Sig_transdc_His_kin-like_C"/>
</dbReference>
<evidence type="ECO:0000256" key="8">
    <source>
        <dbReference type="ARBA" id="ARBA00022692"/>
    </source>
</evidence>
<evidence type="ECO:0000259" key="16">
    <source>
        <dbReference type="PROSITE" id="PS50109"/>
    </source>
</evidence>
<evidence type="ECO:0000256" key="15">
    <source>
        <dbReference type="SAM" id="Phobius"/>
    </source>
</evidence>
<keyword evidence="14 15" id="KW-0472">Membrane</keyword>
<dbReference type="FunFam" id="3.30.565.10:FF:000006">
    <property type="entry name" value="Sensor histidine kinase WalK"/>
    <property type="match status" value="1"/>
</dbReference>
<dbReference type="NCBIfam" id="TIGR02966">
    <property type="entry name" value="phoR_proteo"/>
    <property type="match status" value="1"/>
</dbReference>
<accession>A0A3B0XQ41</accession>
<gene>
    <name evidence="17" type="ORF">MNBD_GAMMA10-150</name>
</gene>
<comment type="catalytic activity">
    <reaction evidence="1">
        <text>ATP + protein L-histidine = ADP + protein N-phospho-L-histidine.</text>
        <dbReference type="EC" id="2.7.13.3"/>
    </reaction>
</comment>
<evidence type="ECO:0000256" key="7">
    <source>
        <dbReference type="ARBA" id="ARBA00022679"/>
    </source>
</evidence>
<comment type="subcellular location">
    <subcellularLocation>
        <location evidence="2">Cell membrane</location>
    </subcellularLocation>
</comment>
<dbReference type="InterPro" id="IPR050351">
    <property type="entry name" value="BphY/WalK/GraS-like"/>
</dbReference>
<dbReference type="InterPro" id="IPR036097">
    <property type="entry name" value="HisK_dim/P_sf"/>
</dbReference>
<dbReference type="SMART" id="SM00388">
    <property type="entry name" value="HisKA"/>
    <property type="match status" value="1"/>
</dbReference>
<keyword evidence="13" id="KW-0902">Two-component regulatory system</keyword>
<dbReference type="GO" id="GO:0000155">
    <property type="term" value="F:phosphorelay sensor kinase activity"/>
    <property type="evidence" value="ECO:0007669"/>
    <property type="project" value="InterPro"/>
</dbReference>
<dbReference type="EC" id="2.7.13.3" evidence="3"/>
<dbReference type="PROSITE" id="PS50109">
    <property type="entry name" value="HIS_KIN"/>
    <property type="match status" value="1"/>
</dbReference>
<dbReference type="InterPro" id="IPR036890">
    <property type="entry name" value="HATPase_C_sf"/>
</dbReference>
<dbReference type="Gene3D" id="3.30.450.20">
    <property type="entry name" value="PAS domain"/>
    <property type="match status" value="1"/>
</dbReference>
<dbReference type="SUPFAM" id="SSF55785">
    <property type="entry name" value="PYP-like sensor domain (PAS domain)"/>
    <property type="match status" value="1"/>
</dbReference>
<dbReference type="InterPro" id="IPR003661">
    <property type="entry name" value="HisK_dim/P_dom"/>
</dbReference>